<dbReference type="EMBL" id="BRYB01002375">
    <property type="protein sequence ID" value="GMI43951.1"/>
    <property type="molecule type" value="Genomic_DNA"/>
</dbReference>
<dbReference type="PROSITE" id="PS51682">
    <property type="entry name" value="SAM_OMT_I"/>
    <property type="match status" value="1"/>
</dbReference>
<proteinExistence type="inferred from homology"/>
<dbReference type="Gene3D" id="3.40.50.150">
    <property type="entry name" value="Vaccinia Virus protein VP39"/>
    <property type="match status" value="1"/>
</dbReference>
<dbReference type="InterPro" id="IPR029063">
    <property type="entry name" value="SAM-dependent_MTases_sf"/>
</dbReference>
<organism evidence="8 9">
    <name type="scientific">Tetraparma gracilis</name>
    <dbReference type="NCBI Taxonomy" id="2962635"/>
    <lineage>
        <taxon>Eukaryota</taxon>
        <taxon>Sar</taxon>
        <taxon>Stramenopiles</taxon>
        <taxon>Ochrophyta</taxon>
        <taxon>Bolidophyceae</taxon>
        <taxon>Parmales</taxon>
        <taxon>Triparmaceae</taxon>
        <taxon>Tetraparma</taxon>
    </lineage>
</organism>
<comment type="similarity">
    <text evidence="6">Belongs to the class I-like SAM-binding methyltransferase superfamily. Cation-dependent O-methyltransferase family.</text>
</comment>
<evidence type="ECO:0000313" key="8">
    <source>
        <dbReference type="EMBL" id="GMI43951.1"/>
    </source>
</evidence>
<evidence type="ECO:0000256" key="3">
    <source>
        <dbReference type="ARBA" id="ARBA00022679"/>
    </source>
</evidence>
<feature type="region of interest" description="Disordered" evidence="7">
    <location>
        <begin position="1"/>
        <end position="25"/>
    </location>
</feature>
<dbReference type="Proteomes" id="UP001165060">
    <property type="component" value="Unassembled WGS sequence"/>
</dbReference>
<dbReference type="Pfam" id="PF13578">
    <property type="entry name" value="Methyltransf_24"/>
    <property type="match status" value="1"/>
</dbReference>
<dbReference type="PANTHER" id="PTHR43836">
    <property type="entry name" value="CATECHOL O-METHYLTRANSFERASE 1-RELATED"/>
    <property type="match status" value="1"/>
</dbReference>
<dbReference type="EC" id="2.1.1.6" evidence="1"/>
<name>A0ABQ6N871_9STRA</name>
<reference evidence="8 9" key="1">
    <citation type="journal article" date="2023" name="Commun. Biol.">
        <title>Genome analysis of Parmales, the sister group of diatoms, reveals the evolutionary specialization of diatoms from phago-mixotrophs to photoautotrophs.</title>
        <authorList>
            <person name="Ban H."/>
            <person name="Sato S."/>
            <person name="Yoshikawa S."/>
            <person name="Yamada K."/>
            <person name="Nakamura Y."/>
            <person name="Ichinomiya M."/>
            <person name="Sato N."/>
            <person name="Blanc-Mathieu R."/>
            <person name="Endo H."/>
            <person name="Kuwata A."/>
            <person name="Ogata H."/>
        </authorList>
    </citation>
    <scope>NUCLEOTIDE SEQUENCE [LARGE SCALE GENOMIC DNA]</scope>
</reference>
<evidence type="ECO:0000256" key="2">
    <source>
        <dbReference type="ARBA" id="ARBA00022603"/>
    </source>
</evidence>
<comment type="caution">
    <text evidence="8">The sequence shown here is derived from an EMBL/GenBank/DDBJ whole genome shotgun (WGS) entry which is preliminary data.</text>
</comment>
<protein>
    <recommendedName>
        <fullName evidence="1">catechol O-methyltransferase</fullName>
        <ecNumber evidence="1">2.1.1.6</ecNumber>
    </recommendedName>
</protein>
<dbReference type="InterPro" id="IPR002935">
    <property type="entry name" value="SAM_O-MeTrfase"/>
</dbReference>
<evidence type="ECO:0000256" key="7">
    <source>
        <dbReference type="SAM" id="MobiDB-lite"/>
    </source>
</evidence>
<keyword evidence="9" id="KW-1185">Reference proteome</keyword>
<accession>A0ABQ6N871</accession>
<dbReference type="SUPFAM" id="SSF53335">
    <property type="entry name" value="S-adenosyl-L-methionine-dependent methyltransferases"/>
    <property type="match status" value="1"/>
</dbReference>
<evidence type="ECO:0000256" key="5">
    <source>
        <dbReference type="ARBA" id="ARBA00022939"/>
    </source>
</evidence>
<keyword evidence="3" id="KW-0808">Transferase</keyword>
<keyword evidence="4" id="KW-0949">S-adenosyl-L-methionine</keyword>
<keyword evidence="5" id="KW-0128">Catecholamine metabolism</keyword>
<evidence type="ECO:0000256" key="4">
    <source>
        <dbReference type="ARBA" id="ARBA00022691"/>
    </source>
</evidence>
<evidence type="ECO:0000256" key="6">
    <source>
        <dbReference type="ARBA" id="ARBA00023453"/>
    </source>
</evidence>
<gene>
    <name evidence="8" type="ORF">TeGR_g13563</name>
</gene>
<keyword evidence="2" id="KW-0489">Methyltransferase</keyword>
<evidence type="ECO:0000313" key="9">
    <source>
        <dbReference type="Proteomes" id="UP001165060"/>
    </source>
</evidence>
<evidence type="ECO:0000256" key="1">
    <source>
        <dbReference type="ARBA" id="ARBA00012880"/>
    </source>
</evidence>
<dbReference type="PANTHER" id="PTHR43836:SF2">
    <property type="entry name" value="CATECHOL O-METHYLTRANSFERASE 1-RELATED"/>
    <property type="match status" value="1"/>
</dbReference>
<sequence>MDLFGADSDCEDDAGHPPLPTSRPKENGVMAFHAGTEQALLVYLRSLAPAPASPAEVLSEIDTFCIERHWMMHVGSEKAGILRAALAKALPGPNPGFALLELGTYCGYSSVLLCHTLLELLPDEQSAGVRVVSLEVDEGHASVARQVIEMAGLSDRITVIVERNVEQGLRAAALEERSVDVLFIDHDKDDYKADAQLVLRQGLLRSGSVVVADNVVMGRIDDYRDWVRAEAGREGGPFLRTELVMSSIEYSAPDLDLYGAKDMEDGVEITVLR</sequence>